<evidence type="ECO:0000259" key="2">
    <source>
        <dbReference type="Pfam" id="PF13360"/>
    </source>
</evidence>
<organism evidence="3 4">
    <name type="scientific">Pontiella desulfatans</name>
    <dbReference type="NCBI Taxonomy" id="2750659"/>
    <lineage>
        <taxon>Bacteria</taxon>
        <taxon>Pseudomonadati</taxon>
        <taxon>Kiritimatiellota</taxon>
        <taxon>Kiritimatiellia</taxon>
        <taxon>Kiritimatiellales</taxon>
        <taxon>Pontiellaceae</taxon>
        <taxon>Pontiella</taxon>
    </lineage>
</organism>
<dbReference type="PANTHER" id="PTHR34512">
    <property type="entry name" value="CELL SURFACE PROTEIN"/>
    <property type="match status" value="1"/>
</dbReference>
<evidence type="ECO:0000313" key="3">
    <source>
        <dbReference type="EMBL" id="VGO16866.1"/>
    </source>
</evidence>
<dbReference type="Proteomes" id="UP000366872">
    <property type="component" value="Unassembled WGS sequence"/>
</dbReference>
<proteinExistence type="predicted"/>
<dbReference type="EMBL" id="CAAHFG010000004">
    <property type="protein sequence ID" value="VGO16866.1"/>
    <property type="molecule type" value="Genomic_DNA"/>
</dbReference>
<dbReference type="InterPro" id="IPR018391">
    <property type="entry name" value="PQQ_b-propeller_rpt"/>
</dbReference>
<keyword evidence="4" id="KW-1185">Reference proteome</keyword>
<evidence type="ECO:0000256" key="1">
    <source>
        <dbReference type="SAM" id="SignalP"/>
    </source>
</evidence>
<protein>
    <recommendedName>
        <fullName evidence="2">Pyrrolo-quinoline quinone repeat domain-containing protein</fullName>
    </recommendedName>
</protein>
<sequence length="434" mass="46508">MDKKPGLWTMGAVALAGMLTTLMAEGNDWTQFRGPGGLGIAEAASGLPATWGSKENIVWKRDLPGPGTSSPIVVGNKIFVTCYSGYGESIDEPGEMEDLKRHLVCADRSSGKILWQKEFKAEQPESKYSGANNTRHGYASSTPVTDGKQVYVFFGISGVYAFDLNGKQLWKTNVGSKTHGWGCATSLLLHERRLIVNASTESESVVALDVKTGKQAWKIDGVPKCWSSPMLVDVGGKKELVMSIPDGGKAKTSKIKGFDPATGQELWQCDGPPDSYLCPSVVSHDGVVYSIGARKNTAVAVRAGGKGNVTDSHLVWTVGEGSNVTSPVYLDGHLYIFHEKGKVVCLDAKSGETVFEESLSPSPGLVYASPLAADGKLYASSQDNGTYVIEAKPKFKQLAVNTFKDDPSRVNACIAVSKNQLILRTDKALYCIGK</sequence>
<accession>A0A6C2UC94</accession>
<name>A0A6C2UC94_PONDE</name>
<dbReference type="Gene3D" id="2.130.10.10">
    <property type="entry name" value="YVTN repeat-like/Quinoprotein amine dehydrogenase"/>
    <property type="match status" value="2"/>
</dbReference>
<feature type="domain" description="Pyrrolo-quinoline quinone repeat" evidence="2">
    <location>
        <begin position="103"/>
        <end position="268"/>
    </location>
</feature>
<dbReference type="AlphaFoldDB" id="A0A6C2UC94"/>
<dbReference type="PANTHER" id="PTHR34512:SF30">
    <property type="entry name" value="OUTER MEMBRANE PROTEIN ASSEMBLY FACTOR BAMB"/>
    <property type="match status" value="1"/>
</dbReference>
<gene>
    <name evidence="3" type="ORF">PDESU_05458</name>
</gene>
<dbReference type="SMART" id="SM00564">
    <property type="entry name" value="PQQ"/>
    <property type="match status" value="4"/>
</dbReference>
<reference evidence="3 4" key="1">
    <citation type="submission" date="2019-04" db="EMBL/GenBank/DDBJ databases">
        <authorList>
            <person name="Van Vliet M D."/>
        </authorList>
    </citation>
    <scope>NUCLEOTIDE SEQUENCE [LARGE SCALE GENOMIC DNA]</scope>
    <source>
        <strain evidence="3 4">F1</strain>
    </source>
</reference>
<dbReference type="InterPro" id="IPR011047">
    <property type="entry name" value="Quinoprotein_ADH-like_sf"/>
</dbReference>
<keyword evidence="1" id="KW-0732">Signal</keyword>
<dbReference type="RefSeq" id="WP_136082385.1">
    <property type="nucleotide sequence ID" value="NZ_CAAHFG010000004.1"/>
</dbReference>
<feature type="signal peptide" evidence="1">
    <location>
        <begin position="1"/>
        <end position="24"/>
    </location>
</feature>
<feature type="chain" id="PRO_5025661152" description="Pyrrolo-quinoline quinone repeat domain-containing protein" evidence="1">
    <location>
        <begin position="25"/>
        <end position="434"/>
    </location>
</feature>
<dbReference type="InterPro" id="IPR015943">
    <property type="entry name" value="WD40/YVTN_repeat-like_dom_sf"/>
</dbReference>
<evidence type="ECO:0000313" key="4">
    <source>
        <dbReference type="Proteomes" id="UP000366872"/>
    </source>
</evidence>
<dbReference type="InterPro" id="IPR002372">
    <property type="entry name" value="PQQ_rpt_dom"/>
</dbReference>
<dbReference type="SUPFAM" id="SSF50998">
    <property type="entry name" value="Quinoprotein alcohol dehydrogenase-like"/>
    <property type="match status" value="1"/>
</dbReference>
<dbReference type="Pfam" id="PF13360">
    <property type="entry name" value="PQQ_2"/>
    <property type="match status" value="1"/>
</dbReference>